<feature type="region of interest" description="Disordered" evidence="1">
    <location>
        <begin position="1"/>
        <end position="26"/>
    </location>
</feature>
<comment type="caution">
    <text evidence="2">The sequence shown here is derived from an EMBL/GenBank/DDBJ whole genome shotgun (WGS) entry which is preliminary data.</text>
</comment>
<dbReference type="EMBL" id="LAZR01006112">
    <property type="protein sequence ID" value="KKM94650.1"/>
    <property type="molecule type" value="Genomic_DNA"/>
</dbReference>
<protein>
    <submittedName>
        <fullName evidence="2">Uncharacterized protein</fullName>
    </submittedName>
</protein>
<accession>A0A0F9P0N3</accession>
<evidence type="ECO:0000256" key="1">
    <source>
        <dbReference type="SAM" id="MobiDB-lite"/>
    </source>
</evidence>
<evidence type="ECO:0000313" key="2">
    <source>
        <dbReference type="EMBL" id="KKM94650.1"/>
    </source>
</evidence>
<dbReference type="AlphaFoldDB" id="A0A0F9P0N3"/>
<feature type="compositionally biased region" description="Basic and acidic residues" evidence="1">
    <location>
        <begin position="12"/>
        <end position="26"/>
    </location>
</feature>
<organism evidence="2">
    <name type="scientific">marine sediment metagenome</name>
    <dbReference type="NCBI Taxonomy" id="412755"/>
    <lineage>
        <taxon>unclassified sequences</taxon>
        <taxon>metagenomes</taxon>
        <taxon>ecological metagenomes</taxon>
    </lineage>
</organism>
<name>A0A0F9P0N3_9ZZZZ</name>
<sequence length="60" mass="6600">MDFEPNATARDSIMERALRGDETQETKDEIIRKSKCLAPAFNKGALQYVGSKAAAKDVGR</sequence>
<gene>
    <name evidence="2" type="ORF">LCGC14_1196220</name>
</gene>
<reference evidence="2" key="1">
    <citation type="journal article" date="2015" name="Nature">
        <title>Complex archaea that bridge the gap between prokaryotes and eukaryotes.</title>
        <authorList>
            <person name="Spang A."/>
            <person name="Saw J.H."/>
            <person name="Jorgensen S.L."/>
            <person name="Zaremba-Niedzwiedzka K."/>
            <person name="Martijn J."/>
            <person name="Lind A.E."/>
            <person name="van Eijk R."/>
            <person name="Schleper C."/>
            <person name="Guy L."/>
            <person name="Ettema T.J."/>
        </authorList>
    </citation>
    <scope>NUCLEOTIDE SEQUENCE</scope>
</reference>
<proteinExistence type="predicted"/>